<evidence type="ECO:0000313" key="3">
    <source>
        <dbReference type="EMBL" id="KAB2341290.1"/>
    </source>
</evidence>
<dbReference type="RefSeq" id="WP_151568617.1">
    <property type="nucleotide sequence ID" value="NZ_WBMT01000026.1"/>
</dbReference>
<name>A0A6H9Y9V1_9ACTN</name>
<evidence type="ECO:0000256" key="2">
    <source>
        <dbReference type="SAM" id="SignalP"/>
    </source>
</evidence>
<feature type="signal peptide" evidence="2">
    <location>
        <begin position="1"/>
        <end position="32"/>
    </location>
</feature>
<dbReference type="EMBL" id="WBMT01000026">
    <property type="protein sequence ID" value="KAB2341290.1"/>
    <property type="molecule type" value="Genomic_DNA"/>
</dbReference>
<sequence length="198" mass="21558">MHARLVRSVPLPGSRRALTGAAAALLTLTACGSTGSSSGDFNPNGAPSGARPATDSTPQAAPPPTMSRQQIDKLVLDRYREYQRVYKQVYETNDPAQLATVAMDPLLTTVTEDVERTRAKGVIWRFTNISNPRVYARSKDGLNVYVVDCMRTLAGYRFSTKTGKRTGGGTGSAYRYRTAVSFDAGVWKVSNTKRDSRC</sequence>
<dbReference type="AlphaFoldDB" id="A0A6H9Y9V1"/>
<proteinExistence type="predicted"/>
<accession>A0A6H9Y9V1</accession>
<dbReference type="Proteomes" id="UP000468735">
    <property type="component" value="Unassembled WGS sequence"/>
</dbReference>
<protein>
    <recommendedName>
        <fullName evidence="5">Nuclear transport factor 2 family protein</fullName>
    </recommendedName>
</protein>
<gene>
    <name evidence="3" type="ORF">F8566_41965</name>
</gene>
<dbReference type="PROSITE" id="PS51257">
    <property type="entry name" value="PROKAR_LIPOPROTEIN"/>
    <property type="match status" value="1"/>
</dbReference>
<feature type="chain" id="PRO_5038939796" description="Nuclear transport factor 2 family protein" evidence="2">
    <location>
        <begin position="33"/>
        <end position="198"/>
    </location>
</feature>
<reference evidence="3 4" key="1">
    <citation type="submission" date="2019-09" db="EMBL/GenBank/DDBJ databases">
        <title>Actinomadura physcomitrii sp. nov., a novel actinomycete isolated from moss [Physcomitrium sphaericum (Ludw) Fuernr].</title>
        <authorList>
            <person name="Zhuang X."/>
            <person name="Liu C."/>
        </authorList>
    </citation>
    <scope>NUCLEOTIDE SEQUENCE [LARGE SCALE GENOMIC DNA]</scope>
    <source>
        <strain evidence="3 4">HMC1</strain>
    </source>
</reference>
<keyword evidence="2" id="KW-0732">Signal</keyword>
<keyword evidence="4" id="KW-1185">Reference proteome</keyword>
<evidence type="ECO:0000313" key="4">
    <source>
        <dbReference type="Proteomes" id="UP000468735"/>
    </source>
</evidence>
<evidence type="ECO:0008006" key="5">
    <source>
        <dbReference type="Google" id="ProtNLM"/>
    </source>
</evidence>
<organism evidence="3 4">
    <name type="scientific">Actinomadura rudentiformis</name>
    <dbReference type="NCBI Taxonomy" id="359158"/>
    <lineage>
        <taxon>Bacteria</taxon>
        <taxon>Bacillati</taxon>
        <taxon>Actinomycetota</taxon>
        <taxon>Actinomycetes</taxon>
        <taxon>Streptosporangiales</taxon>
        <taxon>Thermomonosporaceae</taxon>
        <taxon>Actinomadura</taxon>
    </lineage>
</organism>
<comment type="caution">
    <text evidence="3">The sequence shown here is derived from an EMBL/GenBank/DDBJ whole genome shotgun (WGS) entry which is preliminary data.</text>
</comment>
<dbReference type="OrthoDB" id="3481364at2"/>
<feature type="region of interest" description="Disordered" evidence="1">
    <location>
        <begin position="34"/>
        <end position="69"/>
    </location>
</feature>
<evidence type="ECO:0000256" key="1">
    <source>
        <dbReference type="SAM" id="MobiDB-lite"/>
    </source>
</evidence>